<proteinExistence type="predicted"/>
<dbReference type="EMBL" id="MN739207">
    <property type="protein sequence ID" value="QHS93582.1"/>
    <property type="molecule type" value="Genomic_DNA"/>
</dbReference>
<reference evidence="3" key="1">
    <citation type="journal article" date="2020" name="Nature">
        <title>Giant virus diversity and host interactions through global metagenomics.</title>
        <authorList>
            <person name="Schulz F."/>
            <person name="Roux S."/>
            <person name="Paez-Espino D."/>
            <person name="Jungbluth S."/>
            <person name="Walsh D.A."/>
            <person name="Denef V.J."/>
            <person name="McMahon K.D."/>
            <person name="Konstantinidis K.T."/>
            <person name="Eloe-Fadrosh E.A."/>
            <person name="Kyrpides N.C."/>
            <person name="Woyke T."/>
        </authorList>
    </citation>
    <scope>NUCLEOTIDE SEQUENCE</scope>
    <source>
        <strain evidence="3">GVMAG-M-3300018080-19</strain>
    </source>
</reference>
<protein>
    <recommendedName>
        <fullName evidence="2">Helicase ATP-binding domain-containing protein</fullName>
    </recommendedName>
</protein>
<feature type="domain" description="Helicase ATP-binding" evidence="2">
    <location>
        <begin position="22"/>
        <end position="161"/>
    </location>
</feature>
<keyword evidence="1" id="KW-1133">Transmembrane helix</keyword>
<feature type="transmembrane region" description="Helical" evidence="1">
    <location>
        <begin position="393"/>
        <end position="416"/>
    </location>
</feature>
<dbReference type="AlphaFoldDB" id="A0A6C0BNI6"/>
<evidence type="ECO:0000259" key="2">
    <source>
        <dbReference type="PROSITE" id="PS51192"/>
    </source>
</evidence>
<evidence type="ECO:0000256" key="1">
    <source>
        <dbReference type="SAM" id="Phobius"/>
    </source>
</evidence>
<dbReference type="InterPro" id="IPR027417">
    <property type="entry name" value="P-loop_NTPase"/>
</dbReference>
<evidence type="ECO:0000313" key="3">
    <source>
        <dbReference type="EMBL" id="QHS93582.1"/>
    </source>
</evidence>
<keyword evidence="1" id="KW-0472">Membrane</keyword>
<name>A0A6C0BNI6_9ZZZZ</name>
<dbReference type="Gene3D" id="3.40.50.300">
    <property type="entry name" value="P-loop containing nucleotide triphosphate hydrolases"/>
    <property type="match status" value="2"/>
</dbReference>
<keyword evidence="1" id="KW-0812">Transmembrane</keyword>
<sequence>MLGRLSDFHYRKFRREAIEQLVSRYPEKHGLVVNHTMGTGKTKTALLFLANFPKFPKLIIAPVSAHSEWVQGLAELKLTQYRLAVPEELDDVKITKKTVVVVDECHLLIPLLTSQRVWNLTQREQVLRSLQRSFKVLLLTGTPVKTHVSDLRLLINIAAGRDVIPSTRKAFQARYYRINKTRAATEGYLSPLLLKPTYKFFQNLITMTILYALFSRIVSHIIAYFRFKSYSEAQLRQKYPEYAEVKGDFNILRGQGIMSYLTNFSDFYGQGFLVDMFRFMGENTDLTPQQQVFRQFYRQQQQMSEPAFASTVIMVNTQMLLQQLCRVEGSGCQGQYDDLEPVLRQLPESERARIPKDLFTLEGKDAQKLRWTIPLWKFLLAVLKPMNFLVKQLSYLDVSLLSMLGMAIIGAAYQYYRKLGTIMELDTVKLGKDLQPYIVTYNPFLQKDRVMLRHFPQVKYVTQTYDLSQEQVTVLQKIMLQMLSEQELLALGFIPDELKIEVFEEETNNPYLAYGRMVSNLRPSRKFENILDMYQRRPQPTLIWSNFEKGLSNFAIEARARGLSTVRLNREDKPEQLKAALEGRVDFLLLPPPMVEGISLPGIEVMHILEPPQDVITDQQLKFRVIRYSDEPGKVTIFTWIGEMPSQRTRFMALLRLWKQVGLGEEPLTFSRRLKYDSSPDSMVFSTLSQATKDYEKLYKSFLTLQRKRRQASEVCVPVQPRKRATCPKYFEKKL</sequence>
<dbReference type="PROSITE" id="PS51192">
    <property type="entry name" value="HELICASE_ATP_BIND_1"/>
    <property type="match status" value="1"/>
</dbReference>
<dbReference type="SMART" id="SM00487">
    <property type="entry name" value="DEXDc"/>
    <property type="match status" value="1"/>
</dbReference>
<dbReference type="SUPFAM" id="SSF52540">
    <property type="entry name" value="P-loop containing nucleoside triphosphate hydrolases"/>
    <property type="match status" value="1"/>
</dbReference>
<dbReference type="InterPro" id="IPR014001">
    <property type="entry name" value="Helicase_ATP-bd"/>
</dbReference>
<accession>A0A6C0BNI6</accession>
<organism evidence="3">
    <name type="scientific">viral metagenome</name>
    <dbReference type="NCBI Taxonomy" id="1070528"/>
    <lineage>
        <taxon>unclassified sequences</taxon>
        <taxon>metagenomes</taxon>
        <taxon>organismal metagenomes</taxon>
    </lineage>
</organism>
<feature type="transmembrane region" description="Helical" evidence="1">
    <location>
        <begin position="204"/>
        <end position="227"/>
    </location>
</feature>